<proteinExistence type="predicted"/>
<reference evidence="1 2" key="1">
    <citation type="submission" date="2023-03" db="EMBL/GenBank/DDBJ databases">
        <title>WGS of Gossypium arboreum.</title>
        <authorList>
            <person name="Yu D."/>
        </authorList>
    </citation>
    <scope>NUCLEOTIDE SEQUENCE [LARGE SCALE GENOMIC DNA]</scope>
    <source>
        <tissue evidence="1">Leaf</tissue>
    </source>
</reference>
<name>A0ABR0QBH7_GOSAR</name>
<dbReference type="Proteomes" id="UP001358586">
    <property type="component" value="Chromosome 4"/>
</dbReference>
<evidence type="ECO:0000313" key="1">
    <source>
        <dbReference type="EMBL" id="KAK5836228.1"/>
    </source>
</evidence>
<comment type="caution">
    <text evidence="1">The sequence shown here is derived from an EMBL/GenBank/DDBJ whole genome shotgun (WGS) entry which is preliminary data.</text>
</comment>
<accession>A0ABR0QBH7</accession>
<dbReference type="EMBL" id="JARKNE010000004">
    <property type="protein sequence ID" value="KAK5836228.1"/>
    <property type="molecule type" value="Genomic_DNA"/>
</dbReference>
<organism evidence="1 2">
    <name type="scientific">Gossypium arboreum</name>
    <name type="common">Tree cotton</name>
    <name type="synonym">Gossypium nanking</name>
    <dbReference type="NCBI Taxonomy" id="29729"/>
    <lineage>
        <taxon>Eukaryota</taxon>
        <taxon>Viridiplantae</taxon>
        <taxon>Streptophyta</taxon>
        <taxon>Embryophyta</taxon>
        <taxon>Tracheophyta</taxon>
        <taxon>Spermatophyta</taxon>
        <taxon>Magnoliopsida</taxon>
        <taxon>eudicotyledons</taxon>
        <taxon>Gunneridae</taxon>
        <taxon>Pentapetalae</taxon>
        <taxon>rosids</taxon>
        <taxon>malvids</taxon>
        <taxon>Malvales</taxon>
        <taxon>Malvaceae</taxon>
        <taxon>Malvoideae</taxon>
        <taxon>Gossypium</taxon>
    </lineage>
</organism>
<keyword evidence="2" id="KW-1185">Reference proteome</keyword>
<protein>
    <submittedName>
        <fullName evidence="1">Uncharacterized protein</fullName>
    </submittedName>
</protein>
<gene>
    <name evidence="1" type="ORF">PVK06_011998</name>
</gene>
<sequence length="113" mass="12925">MPSCETIKMSNSKVNMSDVMVQMMKTLQEIFETLSLREDIVPNFHNFDHEDPYTIIHHDKINGEIQRELEPGDHGDKLNLVEAVSNPFDIATDVTVDVEVKDNLTTDIELQPK</sequence>
<evidence type="ECO:0000313" key="2">
    <source>
        <dbReference type="Proteomes" id="UP001358586"/>
    </source>
</evidence>